<dbReference type="AlphaFoldDB" id="A0A1M5CZ41"/>
<evidence type="ECO:0000256" key="1">
    <source>
        <dbReference type="PROSITE-ProRule" id="PRU00169"/>
    </source>
</evidence>
<dbReference type="EMBL" id="FQUO01000010">
    <property type="protein sequence ID" value="SHF59782.1"/>
    <property type="molecule type" value="Genomic_DNA"/>
</dbReference>
<dbReference type="SUPFAM" id="SSF52172">
    <property type="entry name" value="CheY-like"/>
    <property type="match status" value="1"/>
</dbReference>
<dbReference type="Proteomes" id="UP000184368">
    <property type="component" value="Unassembled WGS sequence"/>
</dbReference>
<dbReference type="STRING" id="1302690.BUE76_21450"/>
<dbReference type="PROSITE" id="PS50110">
    <property type="entry name" value="RESPONSE_REGULATORY"/>
    <property type="match status" value="1"/>
</dbReference>
<dbReference type="InterPro" id="IPR011006">
    <property type="entry name" value="CheY-like_superfamily"/>
</dbReference>
<dbReference type="RefSeq" id="WP_073044076.1">
    <property type="nucleotide sequence ID" value="NZ_FQUO01000010.1"/>
</dbReference>
<dbReference type="PANTHER" id="PTHR44520">
    <property type="entry name" value="RESPONSE REGULATOR RCP1-RELATED"/>
    <property type="match status" value="1"/>
</dbReference>
<sequence length="153" mass="17946">MSHPFVNYIILADDDKDHAFIFKKVLHQVAPDKRVGVVQDGEELLAVLKGVKPEVLFLDLRMPCKHGLECLQEIRCNPLYDDMKVVIYSSSSQMSDIQKAYLHRANLYMVKPFTSEHLRNALETIFRKDSWHEAYLKKHYFINNRFVPFTAYL</sequence>
<feature type="domain" description="Response regulatory" evidence="2">
    <location>
        <begin position="8"/>
        <end position="126"/>
    </location>
</feature>
<feature type="modified residue" description="4-aspartylphosphate" evidence="1">
    <location>
        <position position="59"/>
    </location>
</feature>
<dbReference type="Pfam" id="PF00072">
    <property type="entry name" value="Response_reg"/>
    <property type="match status" value="1"/>
</dbReference>
<name>A0A1M5CZ41_9BACT</name>
<dbReference type="GO" id="GO:0000160">
    <property type="term" value="P:phosphorelay signal transduction system"/>
    <property type="evidence" value="ECO:0007669"/>
    <property type="project" value="InterPro"/>
</dbReference>
<keyword evidence="4" id="KW-1185">Reference proteome</keyword>
<organism evidence="3 4">
    <name type="scientific">Cnuella takakiae</name>
    <dbReference type="NCBI Taxonomy" id="1302690"/>
    <lineage>
        <taxon>Bacteria</taxon>
        <taxon>Pseudomonadati</taxon>
        <taxon>Bacteroidota</taxon>
        <taxon>Chitinophagia</taxon>
        <taxon>Chitinophagales</taxon>
        <taxon>Chitinophagaceae</taxon>
        <taxon>Cnuella</taxon>
    </lineage>
</organism>
<evidence type="ECO:0000259" key="2">
    <source>
        <dbReference type="PROSITE" id="PS50110"/>
    </source>
</evidence>
<dbReference type="InterPro" id="IPR001789">
    <property type="entry name" value="Sig_transdc_resp-reg_receiver"/>
</dbReference>
<keyword evidence="1" id="KW-0597">Phosphoprotein</keyword>
<accession>A0A1M5CZ41</accession>
<dbReference type="Gene3D" id="3.40.50.2300">
    <property type="match status" value="1"/>
</dbReference>
<dbReference type="SMART" id="SM00448">
    <property type="entry name" value="REC"/>
    <property type="match status" value="1"/>
</dbReference>
<reference evidence="3 4" key="1">
    <citation type="submission" date="2016-11" db="EMBL/GenBank/DDBJ databases">
        <authorList>
            <person name="Jaros S."/>
            <person name="Januszkiewicz K."/>
            <person name="Wedrychowicz H."/>
        </authorList>
    </citation>
    <scope>NUCLEOTIDE SEQUENCE [LARGE SCALE GENOMIC DNA]</scope>
    <source>
        <strain evidence="3 4">DSM 26897</strain>
    </source>
</reference>
<dbReference type="PANTHER" id="PTHR44520:SF2">
    <property type="entry name" value="RESPONSE REGULATOR RCP1"/>
    <property type="match status" value="1"/>
</dbReference>
<dbReference type="OrthoDB" id="7631574at2"/>
<protein>
    <submittedName>
        <fullName evidence="3">Response regulator receiver domain-containing protein</fullName>
    </submittedName>
</protein>
<evidence type="ECO:0000313" key="3">
    <source>
        <dbReference type="EMBL" id="SHF59782.1"/>
    </source>
</evidence>
<gene>
    <name evidence="3" type="ORF">SAMN05444008_1104</name>
</gene>
<proteinExistence type="predicted"/>
<dbReference type="InterPro" id="IPR052893">
    <property type="entry name" value="TCS_response_regulator"/>
</dbReference>
<evidence type="ECO:0000313" key="4">
    <source>
        <dbReference type="Proteomes" id="UP000184368"/>
    </source>
</evidence>